<gene>
    <name evidence="1" type="ORF">DMAD_13635</name>
</gene>
<evidence type="ECO:0000313" key="2">
    <source>
        <dbReference type="Proteomes" id="UP001500889"/>
    </source>
</evidence>
<sequence>MIPHKKRIISTIQLRGYIKAVVEQQMYKHWPQGRHSSMAGEICGYAIDSTEIPIQQQQQQEQQEEQLDMCGFLTQVLQ</sequence>
<dbReference type="AlphaFoldDB" id="A0AAU9GF39"/>
<dbReference type="EMBL" id="AP029268">
    <property type="protein sequence ID" value="BFG06673.1"/>
    <property type="molecule type" value="Genomic_DNA"/>
</dbReference>
<protein>
    <submittedName>
        <fullName evidence="1">Uncharacterized protein</fullName>
    </submittedName>
</protein>
<accession>A0AAU9GF39</accession>
<dbReference type="Proteomes" id="UP001500889">
    <property type="component" value="Chromosome dot"/>
</dbReference>
<name>A0AAU9GF39_DROMD</name>
<evidence type="ECO:0000313" key="1">
    <source>
        <dbReference type="EMBL" id="BFG06673.1"/>
    </source>
</evidence>
<proteinExistence type="predicted"/>
<keyword evidence="2" id="KW-1185">Reference proteome</keyword>
<reference evidence="1 2" key="1">
    <citation type="submission" date="2024-02" db="EMBL/GenBank/DDBJ databases">
        <title>A chromosome-level genome assembly of Drosophila madeirensis, a fruit fly species endemic to Madeira island.</title>
        <authorList>
            <person name="Tomihara K."/>
            <person name="Llopart A."/>
            <person name="Yamamoto D."/>
        </authorList>
    </citation>
    <scope>NUCLEOTIDE SEQUENCE [LARGE SCALE GENOMIC DNA]</scope>
    <source>
        <strain evidence="1 2">RF1</strain>
    </source>
</reference>
<organism evidence="1 2">
    <name type="scientific">Drosophila madeirensis</name>
    <name type="common">Fruit fly</name>
    <dbReference type="NCBI Taxonomy" id="30013"/>
    <lineage>
        <taxon>Eukaryota</taxon>
        <taxon>Metazoa</taxon>
        <taxon>Ecdysozoa</taxon>
        <taxon>Arthropoda</taxon>
        <taxon>Hexapoda</taxon>
        <taxon>Insecta</taxon>
        <taxon>Pterygota</taxon>
        <taxon>Neoptera</taxon>
        <taxon>Endopterygota</taxon>
        <taxon>Diptera</taxon>
        <taxon>Brachycera</taxon>
        <taxon>Muscomorpha</taxon>
        <taxon>Ephydroidea</taxon>
        <taxon>Drosophilidae</taxon>
        <taxon>Drosophila</taxon>
        <taxon>Sophophora</taxon>
    </lineage>
</organism>